<keyword evidence="2" id="KW-0496">Mitochondrion</keyword>
<keyword evidence="1" id="KW-0812">Transmembrane</keyword>
<evidence type="ECO:0000256" key="1">
    <source>
        <dbReference type="SAM" id="Phobius"/>
    </source>
</evidence>
<geneLocation type="mitochondrion" evidence="2"/>
<reference evidence="2" key="1">
    <citation type="journal article" date="2019" name="Mitochondrial DNA Part B Resour">
        <title>The complete mitochondrial genome of Undinula vulgaris (Dana, 1849) (Crustacea: Calanoida: Calanidae).</title>
        <authorList>
            <person name="Back J."/>
            <person name="Kim H."/>
            <person name="Lee S.-H."/>
            <person name="Lee S.-H."/>
            <person name="Shin M.-H."/>
            <person name="Lim B.-J."/>
        </authorList>
    </citation>
    <scope>NUCLEOTIDE SEQUENCE</scope>
</reference>
<keyword evidence="1" id="KW-0472">Membrane</keyword>
<dbReference type="AlphaFoldDB" id="A0A6B9D688"/>
<dbReference type="EMBL" id="MN603005">
    <property type="protein sequence ID" value="QGX04664.1"/>
    <property type="molecule type" value="Genomic_DNA"/>
</dbReference>
<keyword evidence="1" id="KW-1133">Transmembrane helix</keyword>
<gene>
    <name evidence="2" type="primary">ATP8</name>
</gene>
<evidence type="ECO:0000313" key="2">
    <source>
        <dbReference type="EMBL" id="QGX04664.1"/>
    </source>
</evidence>
<sequence length="52" mass="6487">MPQMSPMNWFFLFMYFNTMLYFFMVKLFFISDINVSNKDNKMLSLNNFYFNL</sequence>
<feature type="transmembrane region" description="Helical" evidence="1">
    <location>
        <begin position="12"/>
        <end position="35"/>
    </location>
</feature>
<accession>A0A6B9D688</accession>
<protein>
    <submittedName>
        <fullName evidence="2">ATP synthase F0 subunit 8</fullName>
    </submittedName>
</protein>
<proteinExistence type="predicted"/>
<organism evidence="2">
    <name type="scientific">Undinula vulgaris</name>
    <name type="common">Copepod</name>
    <dbReference type="NCBI Taxonomy" id="184747"/>
    <lineage>
        <taxon>Eukaryota</taxon>
        <taxon>Metazoa</taxon>
        <taxon>Ecdysozoa</taxon>
        <taxon>Arthropoda</taxon>
        <taxon>Crustacea</taxon>
        <taxon>Multicrustacea</taxon>
        <taxon>Hexanauplia</taxon>
        <taxon>Copepoda</taxon>
        <taxon>Calanoida</taxon>
        <taxon>Calanidae</taxon>
        <taxon>Undinula</taxon>
    </lineage>
</organism>
<name>A0A6B9D688_UNDVU</name>